<feature type="region of interest" description="Disordered" evidence="1">
    <location>
        <begin position="45"/>
        <end position="67"/>
    </location>
</feature>
<organism evidence="2 3">
    <name type="scientific">Puccinia sorghi</name>
    <dbReference type="NCBI Taxonomy" id="27349"/>
    <lineage>
        <taxon>Eukaryota</taxon>
        <taxon>Fungi</taxon>
        <taxon>Dikarya</taxon>
        <taxon>Basidiomycota</taxon>
        <taxon>Pucciniomycotina</taxon>
        <taxon>Pucciniomycetes</taxon>
        <taxon>Pucciniales</taxon>
        <taxon>Pucciniaceae</taxon>
        <taxon>Puccinia</taxon>
    </lineage>
</organism>
<reference evidence="2 3" key="1">
    <citation type="submission" date="2015-08" db="EMBL/GenBank/DDBJ databases">
        <title>Next Generation Sequencing and Analysis of the Genome of Puccinia sorghi L Schw, the Causal Agent of Maize Common Rust.</title>
        <authorList>
            <person name="Rochi L."/>
            <person name="Burguener G."/>
            <person name="Darino M."/>
            <person name="Turjanski A."/>
            <person name="Kreff E."/>
            <person name="Dieguez M.J."/>
            <person name="Sacco F."/>
        </authorList>
    </citation>
    <scope>NUCLEOTIDE SEQUENCE [LARGE SCALE GENOMIC DNA]</scope>
    <source>
        <strain evidence="2 3">RO10H11247</strain>
    </source>
</reference>
<proteinExistence type="predicted"/>
<keyword evidence="3" id="KW-1185">Reference proteome</keyword>
<evidence type="ECO:0000313" key="3">
    <source>
        <dbReference type="Proteomes" id="UP000037035"/>
    </source>
</evidence>
<gene>
    <name evidence="2" type="ORF">VP01_13322g1</name>
</gene>
<dbReference type="EMBL" id="LAVV01003691">
    <property type="protein sequence ID" value="KNZ61939.1"/>
    <property type="molecule type" value="Genomic_DNA"/>
</dbReference>
<dbReference type="AlphaFoldDB" id="A0A0L6VMM0"/>
<dbReference type="Proteomes" id="UP000037035">
    <property type="component" value="Unassembled WGS sequence"/>
</dbReference>
<comment type="caution">
    <text evidence="2">The sequence shown here is derived from an EMBL/GenBank/DDBJ whole genome shotgun (WGS) entry which is preliminary data.</text>
</comment>
<dbReference type="VEuPathDB" id="FungiDB:VP01_13322g1"/>
<evidence type="ECO:0000256" key="1">
    <source>
        <dbReference type="SAM" id="MobiDB-lite"/>
    </source>
</evidence>
<protein>
    <submittedName>
        <fullName evidence="2">Uncharacterized protein</fullName>
    </submittedName>
</protein>
<accession>A0A0L6VMM0</accession>
<sequence>MYKVPEGVYKIITTRHPNEKLSNKRFTERYWGKLTKEYNLTHIIENNKNESNSSNQDRNNGSSAGRISTCWTPLVRMAKMRMSKKMIVALLTMKTQM</sequence>
<evidence type="ECO:0000313" key="2">
    <source>
        <dbReference type="EMBL" id="KNZ61939.1"/>
    </source>
</evidence>
<name>A0A0L6VMM0_9BASI</name>
<feature type="compositionally biased region" description="Polar residues" evidence="1">
    <location>
        <begin position="56"/>
        <end position="67"/>
    </location>
</feature>